<dbReference type="OrthoDB" id="9812349at2"/>
<reference evidence="2 3" key="1">
    <citation type="submission" date="2016-09" db="EMBL/GenBank/DDBJ databases">
        <authorList>
            <person name="Capua I."/>
            <person name="De Benedictis P."/>
            <person name="Joannis T."/>
            <person name="Lombin L.H."/>
            <person name="Cattoli G."/>
        </authorList>
    </citation>
    <scope>NUCLEOTIDE SEQUENCE [LARGE SCALE GENOMIC DNA]</scope>
    <source>
        <strain evidence="2 3">GB001</strain>
    </source>
</reference>
<sequence>MFFLKNGIEGYRKAFCYKGVASRRAYFFFALFQLPMFCLLVLASFYLSSIFMVNSNLQIMPGTVILAVIGFFIVLAIGIYTWLAGLAFCVRRLHDIGLSGWVLLIPIIIAFAIETIGEGVGPIVNGVFLLGLMLAKSKTDNNKYQFDTTSRARDIPS</sequence>
<gene>
    <name evidence="2" type="ORF">BN1044_04378</name>
</gene>
<dbReference type="EMBL" id="FMIQ01000082">
    <property type="protein sequence ID" value="SCM54867.1"/>
    <property type="molecule type" value="Genomic_DNA"/>
</dbReference>
<evidence type="ECO:0000313" key="3">
    <source>
        <dbReference type="Proteomes" id="UP000094844"/>
    </source>
</evidence>
<dbReference type="GO" id="GO:0005886">
    <property type="term" value="C:plasma membrane"/>
    <property type="evidence" value="ECO:0007669"/>
    <property type="project" value="TreeGrafter"/>
</dbReference>
<proteinExistence type="predicted"/>
<dbReference type="PANTHER" id="PTHR34980">
    <property type="entry name" value="INNER MEMBRANE PROTEIN-RELATED-RELATED"/>
    <property type="match status" value="1"/>
</dbReference>
<feature type="transmembrane region" description="Helical" evidence="1">
    <location>
        <begin position="59"/>
        <end position="83"/>
    </location>
</feature>
<feature type="transmembrane region" description="Helical" evidence="1">
    <location>
        <begin position="119"/>
        <end position="135"/>
    </location>
</feature>
<dbReference type="InterPro" id="IPR008523">
    <property type="entry name" value="DUF805"/>
</dbReference>
<evidence type="ECO:0000256" key="1">
    <source>
        <dbReference type="SAM" id="Phobius"/>
    </source>
</evidence>
<keyword evidence="1" id="KW-1133">Transmembrane helix</keyword>
<feature type="transmembrane region" description="Helical" evidence="1">
    <location>
        <begin position="25"/>
        <end position="47"/>
    </location>
</feature>
<accession>A0A1C6Z704</accession>
<name>A0A1C6Z704_HAFAL</name>
<keyword evidence="1" id="KW-0472">Membrane</keyword>
<organism evidence="2 3">
    <name type="scientific">Hafnia alvei</name>
    <dbReference type="NCBI Taxonomy" id="569"/>
    <lineage>
        <taxon>Bacteria</taxon>
        <taxon>Pseudomonadati</taxon>
        <taxon>Pseudomonadota</taxon>
        <taxon>Gammaproteobacteria</taxon>
        <taxon>Enterobacterales</taxon>
        <taxon>Hafniaceae</taxon>
        <taxon>Hafnia</taxon>
    </lineage>
</organism>
<evidence type="ECO:0000313" key="2">
    <source>
        <dbReference type="EMBL" id="SCM54867.1"/>
    </source>
</evidence>
<feature type="transmembrane region" description="Helical" evidence="1">
    <location>
        <begin position="95"/>
        <end position="113"/>
    </location>
</feature>
<dbReference type="Pfam" id="PF05656">
    <property type="entry name" value="DUF805"/>
    <property type="match status" value="1"/>
</dbReference>
<keyword evidence="1" id="KW-0812">Transmembrane</keyword>
<dbReference type="AlphaFoldDB" id="A0A1C6Z704"/>
<dbReference type="Proteomes" id="UP000094844">
    <property type="component" value="Unassembled WGS sequence"/>
</dbReference>
<protein>
    <submittedName>
        <fullName evidence="2">Uncharacterized membrane protein YhaH, DUF805 family</fullName>
    </submittedName>
</protein>
<dbReference type="RefSeq" id="WP_072310465.1">
    <property type="nucleotide sequence ID" value="NZ_FMIQ01000082.1"/>
</dbReference>